<evidence type="ECO:0000313" key="3">
    <source>
        <dbReference type="EMBL" id="NIH66353.1"/>
    </source>
</evidence>
<protein>
    <recommendedName>
        <fullName evidence="6">O-antigen polymerase</fullName>
    </recommendedName>
</protein>
<evidence type="ECO:0000313" key="2">
    <source>
        <dbReference type="EMBL" id="GGL62961.1"/>
    </source>
</evidence>
<feature type="transmembrane region" description="Helical" evidence="1">
    <location>
        <begin position="265"/>
        <end position="290"/>
    </location>
</feature>
<keyword evidence="1" id="KW-0812">Transmembrane</keyword>
<keyword evidence="1" id="KW-1133">Transmembrane helix</keyword>
<feature type="transmembrane region" description="Helical" evidence="1">
    <location>
        <begin position="374"/>
        <end position="394"/>
    </location>
</feature>
<evidence type="ECO:0000313" key="4">
    <source>
        <dbReference type="Proteomes" id="UP000552836"/>
    </source>
</evidence>
<dbReference type="Proteomes" id="UP000552836">
    <property type="component" value="Unassembled WGS sequence"/>
</dbReference>
<organism evidence="3 4">
    <name type="scientific">Modestobacter marinus</name>
    <dbReference type="NCBI Taxonomy" id="477641"/>
    <lineage>
        <taxon>Bacteria</taxon>
        <taxon>Bacillati</taxon>
        <taxon>Actinomycetota</taxon>
        <taxon>Actinomycetes</taxon>
        <taxon>Geodermatophilales</taxon>
        <taxon>Geodermatophilaceae</taxon>
        <taxon>Modestobacter</taxon>
    </lineage>
</organism>
<reference evidence="3 4" key="3">
    <citation type="submission" date="2020-02" db="EMBL/GenBank/DDBJ databases">
        <title>Sequencing the genomes of 1000 actinobacteria strains.</title>
        <authorList>
            <person name="Klenk H.-P."/>
        </authorList>
    </citation>
    <scope>NUCLEOTIDE SEQUENCE [LARGE SCALE GENOMIC DNA]</scope>
    <source>
        <strain evidence="3 4">DSM 45201</strain>
    </source>
</reference>
<dbReference type="EMBL" id="JAAMPA010000001">
    <property type="protein sequence ID" value="NIH66353.1"/>
    <property type="molecule type" value="Genomic_DNA"/>
</dbReference>
<dbReference type="Proteomes" id="UP000648663">
    <property type="component" value="Unassembled WGS sequence"/>
</dbReference>
<reference evidence="2" key="1">
    <citation type="journal article" date="2014" name="Int. J. Syst. Evol. Microbiol.">
        <title>Complete genome of a new Firmicutes species belonging to the dominant human colonic microbiota ('Ruminococcus bicirculans') reveals two chromosomes and a selective capacity to utilize plant glucans.</title>
        <authorList>
            <consortium name="NISC Comparative Sequencing Program"/>
            <person name="Wegmann U."/>
            <person name="Louis P."/>
            <person name="Goesmann A."/>
            <person name="Henrissat B."/>
            <person name="Duncan S.H."/>
            <person name="Flint H.J."/>
        </authorList>
    </citation>
    <scope>NUCLEOTIDE SEQUENCE</scope>
    <source>
        <strain evidence="2">CGMCC 4.5581</strain>
    </source>
</reference>
<keyword evidence="5" id="KW-1185">Reference proteome</keyword>
<feature type="transmembrane region" description="Helical" evidence="1">
    <location>
        <begin position="406"/>
        <end position="428"/>
    </location>
</feature>
<feature type="transmembrane region" description="Helical" evidence="1">
    <location>
        <begin position="118"/>
        <end position="137"/>
    </location>
</feature>
<name>A0A846LDY8_9ACTN</name>
<proteinExistence type="predicted"/>
<gene>
    <name evidence="3" type="ORF">FB380_000799</name>
    <name evidence="2" type="ORF">GCM10011589_18980</name>
</gene>
<dbReference type="RefSeq" id="WP_166753951.1">
    <property type="nucleotide sequence ID" value="NZ_BAABJU010000010.1"/>
</dbReference>
<evidence type="ECO:0008006" key="6">
    <source>
        <dbReference type="Google" id="ProtNLM"/>
    </source>
</evidence>
<keyword evidence="1" id="KW-0472">Membrane</keyword>
<reference evidence="5" key="2">
    <citation type="journal article" date="2019" name="Int. J. Syst. Evol. Microbiol.">
        <title>The Global Catalogue of Microorganisms (GCM) 10K type strain sequencing project: providing services to taxonomists for standard genome sequencing and annotation.</title>
        <authorList>
            <consortium name="The Broad Institute Genomics Platform"/>
            <consortium name="The Broad Institute Genome Sequencing Center for Infectious Disease"/>
            <person name="Wu L."/>
            <person name="Ma J."/>
        </authorList>
    </citation>
    <scope>NUCLEOTIDE SEQUENCE [LARGE SCALE GENOMIC DNA]</scope>
    <source>
        <strain evidence="5">CGMCC 4.5581</strain>
    </source>
</reference>
<comment type="caution">
    <text evidence="3">The sequence shown here is derived from an EMBL/GenBank/DDBJ whole genome shotgun (WGS) entry which is preliminary data.</text>
</comment>
<accession>A0A846LDY8</accession>
<sequence>MLAAALTFVLAALALIEPALPLAVLIALTGVLIAAFRPKLFVLLALVVIILSAPIQNVLGQVGTYADEGVIALAFVALTTRRLVTEGRLVWLPGTGWFVGFLVAGLVSAALAEVPVGLAVPAAFIAVKGVLFAFAIAQLHWDRDDLALLVRLGITAIVLMALSALLNLAAPAAWAEFTTGRPPISYIGPFPAINGAFQHPAAFSRFCGVLAVAALVYGMVVRRSFANTVLVLVSGGLAFLTFQVKSIVGLLATLAVVGARFLRPVGVAAILCIGPLIALITVPPLADLIGGDIEIYLNQDSARGLLTAGGITVAAQYFPVGAGFGRYGSSTAADDYSPLYYALGFPGRYGLGPGPDSGQFLNDSQWPAIYGETGWFGAFFFAAGLACIVVALLRRVSAHEDVLVRWIRITGVGWLILLLVESAVAPVFVSSPSFPFVFAAAGVIASLRVDARHEARHDASRGPAPAMGHGEPVTA</sequence>
<feature type="transmembrane region" description="Helical" evidence="1">
    <location>
        <begin position="229"/>
        <end position="259"/>
    </location>
</feature>
<feature type="transmembrane region" description="Helical" evidence="1">
    <location>
        <begin position="89"/>
        <end position="112"/>
    </location>
</feature>
<feature type="transmembrane region" description="Helical" evidence="1">
    <location>
        <begin position="24"/>
        <end position="51"/>
    </location>
</feature>
<feature type="transmembrane region" description="Helical" evidence="1">
    <location>
        <begin position="149"/>
        <end position="175"/>
    </location>
</feature>
<dbReference type="EMBL" id="BMMI01000003">
    <property type="protein sequence ID" value="GGL62961.1"/>
    <property type="molecule type" value="Genomic_DNA"/>
</dbReference>
<dbReference type="AlphaFoldDB" id="A0A846LDY8"/>
<feature type="transmembrane region" description="Helical" evidence="1">
    <location>
        <begin position="195"/>
        <end position="217"/>
    </location>
</feature>
<reference evidence="2" key="4">
    <citation type="submission" date="2024-05" db="EMBL/GenBank/DDBJ databases">
        <authorList>
            <person name="Sun Q."/>
            <person name="Zhou Y."/>
        </authorList>
    </citation>
    <scope>NUCLEOTIDE SEQUENCE</scope>
    <source>
        <strain evidence="2">CGMCC 4.5581</strain>
    </source>
</reference>
<evidence type="ECO:0000256" key="1">
    <source>
        <dbReference type="SAM" id="Phobius"/>
    </source>
</evidence>
<evidence type="ECO:0000313" key="5">
    <source>
        <dbReference type="Proteomes" id="UP000648663"/>
    </source>
</evidence>